<feature type="compositionally biased region" description="Basic residues" evidence="2">
    <location>
        <begin position="202"/>
        <end position="214"/>
    </location>
</feature>
<feature type="compositionally biased region" description="Low complexity" evidence="2">
    <location>
        <begin position="58"/>
        <end position="69"/>
    </location>
</feature>
<feature type="compositionally biased region" description="Basic residues" evidence="2">
    <location>
        <begin position="244"/>
        <end position="255"/>
    </location>
</feature>
<protein>
    <submittedName>
        <fullName evidence="3">Uncharacterized protein</fullName>
    </submittedName>
</protein>
<feature type="compositionally biased region" description="Acidic residues" evidence="2">
    <location>
        <begin position="134"/>
        <end position="144"/>
    </location>
</feature>
<feature type="compositionally biased region" description="Polar residues" evidence="2">
    <location>
        <begin position="329"/>
        <end position="352"/>
    </location>
</feature>
<feature type="compositionally biased region" description="Low complexity" evidence="2">
    <location>
        <begin position="384"/>
        <end position="393"/>
    </location>
</feature>
<feature type="compositionally biased region" description="Polar residues" evidence="2">
    <location>
        <begin position="414"/>
        <end position="429"/>
    </location>
</feature>
<feature type="compositionally biased region" description="Basic and acidic residues" evidence="2">
    <location>
        <begin position="883"/>
        <end position="908"/>
    </location>
</feature>
<feature type="compositionally biased region" description="Basic and acidic residues" evidence="2">
    <location>
        <begin position="233"/>
        <end position="243"/>
    </location>
</feature>
<feature type="compositionally biased region" description="Polar residues" evidence="2">
    <location>
        <begin position="841"/>
        <end position="855"/>
    </location>
</feature>
<evidence type="ECO:0000313" key="4">
    <source>
        <dbReference type="Proteomes" id="UP001295423"/>
    </source>
</evidence>
<dbReference type="EMBL" id="CAKOGP040001918">
    <property type="protein sequence ID" value="CAJ1956608.1"/>
    <property type="molecule type" value="Genomic_DNA"/>
</dbReference>
<keyword evidence="4" id="KW-1185">Reference proteome</keyword>
<gene>
    <name evidence="3" type="ORF">CYCCA115_LOCUS16315</name>
</gene>
<feature type="compositionally biased region" description="Polar residues" evidence="2">
    <location>
        <begin position="792"/>
        <end position="805"/>
    </location>
</feature>
<proteinExistence type="predicted"/>
<feature type="region of interest" description="Disordered" evidence="2">
    <location>
        <begin position="834"/>
        <end position="908"/>
    </location>
</feature>
<feature type="region of interest" description="Disordered" evidence="2">
    <location>
        <begin position="1"/>
        <end position="111"/>
    </location>
</feature>
<dbReference type="AlphaFoldDB" id="A0AAD2JJV6"/>
<feature type="compositionally biased region" description="Basic and acidic residues" evidence="2">
    <location>
        <begin position="90"/>
        <end position="108"/>
    </location>
</feature>
<feature type="compositionally biased region" description="Low complexity" evidence="2">
    <location>
        <begin position="169"/>
        <end position="178"/>
    </location>
</feature>
<evidence type="ECO:0000313" key="3">
    <source>
        <dbReference type="EMBL" id="CAJ1956608.1"/>
    </source>
</evidence>
<evidence type="ECO:0000256" key="1">
    <source>
        <dbReference type="SAM" id="Coils"/>
    </source>
</evidence>
<comment type="caution">
    <text evidence="3">The sequence shown here is derived from an EMBL/GenBank/DDBJ whole genome shotgun (WGS) entry which is preliminary data.</text>
</comment>
<feature type="compositionally biased region" description="Polar residues" evidence="2">
    <location>
        <begin position="488"/>
        <end position="497"/>
    </location>
</feature>
<keyword evidence="1" id="KW-0175">Coiled coil</keyword>
<feature type="compositionally biased region" description="Low complexity" evidence="2">
    <location>
        <begin position="353"/>
        <end position="364"/>
    </location>
</feature>
<feature type="region of interest" description="Disordered" evidence="2">
    <location>
        <begin position="124"/>
        <end position="525"/>
    </location>
</feature>
<sequence length="908" mass="102077">MMKISGGIFKNPLRNNRKSEANTSDKQAKATQETLEPTLSEDEDDELSIASFSLRPCTNSTRGNTNRGNIPLNVDDDESSSDSFLNDDPVATKEQSRSSSSERKEEFPKTTVFQYIRRMEKVESSRTFRTVATVEEDAEAEDDEIHASDHYRASFRDFEKEAPTIGPNKSNTSSLSKSPKSRKLKTTKKLETNGFPLDSPGKLKKKKKKNISKKANKDAISNGASFSVNLPESFRDLDEESNRKVKTKSKKKTRKSQNSVDSKSQPKRRSSVESNNKPKRHSSVGSKTQPKRQSSISSVQSKTQPKRQSNIGSTIQPKRFSSVPKRKSSIGSKTLPKRQSSVGSKSMSSDQLSISYIPCSSSGSRDSESQSQEVRISMTEAHDSNNASVSSSSHTRDSQEPKKRISFPSDEAPDSNNASVPSSNPTTESQEPKKSILVPSDEACDMNTPSNSPSASSGNDMAESHGTSQQPSTAIDPPEANALHYSLDLQNPTTTPDAPNEPEHEEDNMLREIIPSPTLAERRKRKQATLDKLVNKFNSYESKLEEERMELSNHSRSLHFKQDPTDRLLEEEIQQKVELQKMLQEETKQKEEFQRLLKEETKQKEEFEQLLKEETKQKAELQSQLQAQLDNANVEGRELEELKEKILKLEERNDHLQQENAQHEESIYSLRLAEKDMKRKLLLGAKSQGELLLLRSTLNSKTAMIEDLSKELARAKQELDDALNQDTKVSPLQKQIETLEANKRNFAAEVERLTKELKRTKQELQAATETSITDVPAAASSWLQTRSSLSSNNLQEVPEQSNTGPRTLAELEEILEPTSKSAKEGSWLSKSFRRTVESPRPSISNTKQETVSSWWPISRKMVGEQTPAVPSGDKTNENGSNNRDTDLLDFFDKSDHPEFTEKSDPTWY</sequence>
<name>A0AAD2JJV6_9STRA</name>
<organism evidence="3 4">
    <name type="scientific">Cylindrotheca closterium</name>
    <dbReference type="NCBI Taxonomy" id="2856"/>
    <lineage>
        <taxon>Eukaryota</taxon>
        <taxon>Sar</taxon>
        <taxon>Stramenopiles</taxon>
        <taxon>Ochrophyta</taxon>
        <taxon>Bacillariophyta</taxon>
        <taxon>Bacillariophyceae</taxon>
        <taxon>Bacillariophycidae</taxon>
        <taxon>Bacillariales</taxon>
        <taxon>Bacillariaceae</taxon>
        <taxon>Cylindrotheca</taxon>
    </lineage>
</organism>
<feature type="compositionally biased region" description="Basic and acidic residues" evidence="2">
    <location>
        <begin position="394"/>
        <end position="403"/>
    </location>
</feature>
<feature type="coiled-coil region" evidence="1">
    <location>
        <begin position="698"/>
        <end position="770"/>
    </location>
</feature>
<feature type="region of interest" description="Disordered" evidence="2">
    <location>
        <begin position="783"/>
        <end position="806"/>
    </location>
</feature>
<feature type="compositionally biased region" description="Basic and acidic residues" evidence="2">
    <location>
        <begin position="145"/>
        <end position="162"/>
    </location>
</feature>
<accession>A0AAD2JJV6</accession>
<feature type="compositionally biased region" description="Polar residues" evidence="2">
    <location>
        <begin position="21"/>
        <end position="37"/>
    </location>
</feature>
<evidence type="ECO:0000256" key="2">
    <source>
        <dbReference type="SAM" id="MobiDB-lite"/>
    </source>
</evidence>
<dbReference type="Proteomes" id="UP001295423">
    <property type="component" value="Unassembled WGS sequence"/>
</dbReference>
<feature type="compositionally biased region" description="Polar residues" evidence="2">
    <location>
        <begin position="447"/>
        <end position="473"/>
    </location>
</feature>
<reference evidence="3" key="1">
    <citation type="submission" date="2023-08" db="EMBL/GenBank/DDBJ databases">
        <authorList>
            <person name="Audoor S."/>
            <person name="Bilcke G."/>
        </authorList>
    </citation>
    <scope>NUCLEOTIDE SEQUENCE</scope>
</reference>
<feature type="compositionally biased region" description="Polar residues" evidence="2">
    <location>
        <begin position="283"/>
        <end position="316"/>
    </location>
</feature>